<protein>
    <submittedName>
        <fullName evidence="3">Uncharacterized protein LOC106075965</fullName>
    </submittedName>
</protein>
<evidence type="ECO:0000256" key="1">
    <source>
        <dbReference type="SAM" id="SignalP"/>
    </source>
</evidence>
<keyword evidence="2" id="KW-1185">Reference proteome</keyword>
<dbReference type="GeneID" id="106075965"/>
<keyword evidence="1" id="KW-0732">Signal</keyword>
<name>A0A9W2ZTN8_BIOGL</name>
<dbReference type="Proteomes" id="UP001165740">
    <property type="component" value="Chromosome 3"/>
</dbReference>
<reference evidence="3" key="1">
    <citation type="submission" date="2025-08" db="UniProtKB">
        <authorList>
            <consortium name="RefSeq"/>
        </authorList>
    </citation>
    <scope>IDENTIFICATION</scope>
</reference>
<evidence type="ECO:0000313" key="3">
    <source>
        <dbReference type="RefSeq" id="XP_055878253.1"/>
    </source>
</evidence>
<dbReference type="OrthoDB" id="10367798at2759"/>
<proteinExistence type="predicted"/>
<evidence type="ECO:0000313" key="2">
    <source>
        <dbReference type="Proteomes" id="UP001165740"/>
    </source>
</evidence>
<dbReference type="AlphaFoldDB" id="A0A9W2ZTN8"/>
<accession>A0A9W2ZTN8</accession>
<sequence length="208" mass="22834">MYKPVAMRPITLVTCLTFWFCVLVPSSQQQNNFLTDNRLARKGNDFITGLSSLGTKVDCYDRCYDAYLSNRNDVTGCICSQYDFHGRNKILNCNCPQGTLCEQTFGSRTCIPRGDIGGAIIGGGKYGSGPIPDYSKLSGPLASNKELCGEVVNNCRAKSLGFNIVYKFTFDPIQQTCVRILVYATCISGNLFDTPLECSRVCDGGKAY</sequence>
<dbReference type="RefSeq" id="XP_055878253.1">
    <property type="nucleotide sequence ID" value="XM_056022278.1"/>
</dbReference>
<organism evidence="2 3">
    <name type="scientific">Biomphalaria glabrata</name>
    <name type="common">Bloodfluke planorb</name>
    <name type="synonym">Freshwater snail</name>
    <dbReference type="NCBI Taxonomy" id="6526"/>
    <lineage>
        <taxon>Eukaryota</taxon>
        <taxon>Metazoa</taxon>
        <taxon>Spiralia</taxon>
        <taxon>Lophotrochozoa</taxon>
        <taxon>Mollusca</taxon>
        <taxon>Gastropoda</taxon>
        <taxon>Heterobranchia</taxon>
        <taxon>Euthyneura</taxon>
        <taxon>Panpulmonata</taxon>
        <taxon>Hygrophila</taxon>
        <taxon>Lymnaeoidea</taxon>
        <taxon>Planorbidae</taxon>
        <taxon>Biomphalaria</taxon>
    </lineage>
</organism>
<feature type="chain" id="PRO_5040817762" evidence="1">
    <location>
        <begin position="30"/>
        <end position="208"/>
    </location>
</feature>
<feature type="signal peptide" evidence="1">
    <location>
        <begin position="1"/>
        <end position="29"/>
    </location>
</feature>
<gene>
    <name evidence="3" type="primary">LOC106075965</name>
</gene>
<dbReference type="OMA" id="RSICFAQ"/>